<dbReference type="Pfam" id="PF00072">
    <property type="entry name" value="Response_reg"/>
    <property type="match status" value="1"/>
</dbReference>
<dbReference type="SMART" id="SM00448">
    <property type="entry name" value="REC"/>
    <property type="match status" value="1"/>
</dbReference>
<dbReference type="PROSITE" id="PS50110">
    <property type="entry name" value="RESPONSE_REGULATORY"/>
    <property type="match status" value="1"/>
</dbReference>
<evidence type="ECO:0000256" key="4">
    <source>
        <dbReference type="ARBA" id="ARBA00023125"/>
    </source>
</evidence>
<evidence type="ECO:0000256" key="6">
    <source>
        <dbReference type="PROSITE-ProRule" id="PRU00169"/>
    </source>
</evidence>
<dbReference type="PANTHER" id="PTHR48111:SF1">
    <property type="entry name" value="TWO-COMPONENT RESPONSE REGULATOR ORR33"/>
    <property type="match status" value="1"/>
</dbReference>
<dbReference type="GO" id="GO:0032993">
    <property type="term" value="C:protein-DNA complex"/>
    <property type="evidence" value="ECO:0007669"/>
    <property type="project" value="TreeGrafter"/>
</dbReference>
<protein>
    <submittedName>
        <fullName evidence="8">SpoIIE family protein phosphatase</fullName>
    </submittedName>
</protein>
<keyword evidence="9" id="KW-1185">Reference proteome</keyword>
<keyword evidence="2" id="KW-0902">Two-component regulatory system</keyword>
<keyword evidence="4" id="KW-0238">DNA-binding</keyword>
<dbReference type="GO" id="GO:0000156">
    <property type="term" value="F:phosphorelay response regulator activity"/>
    <property type="evidence" value="ECO:0007669"/>
    <property type="project" value="TreeGrafter"/>
</dbReference>
<keyword evidence="3" id="KW-0805">Transcription regulation</keyword>
<dbReference type="InterPro" id="IPR039420">
    <property type="entry name" value="WalR-like"/>
</dbReference>
<sequence length="388" mass="43412">MKTKLDNSLKILIAEDNRATIALLVKFLQRQGHTLLLAKDGRQALDLYRLEQPDVVLTDINMPIVNGLEVIEQMRRWHADTWVPIIILSAYIQEEDIINGLKAGADDYMTKPVNLNILSAKIQSIRHFVYLQRINQQTALSLSEAHRALENEQRLAKSLLDKMLDLGDLDYPGLQYWLCPSTRFSGDLIAATRTIGGKLYLMLADATGHGLTAALPTLLIARTFHAMSDKGFTLPSMLVEMNRNAKKYLTKGHAIAAALFAIDFDHQTIEYWNGGLPDALLIDDEGRVMQALPSSHQTIGLLDRPRFNTTTRLLHWEKPCELIGYTDGLADVRDQQGNSFDRQALVGMLCQHGPGQRVNVVKNRVQVYLQGGGENDDISLFALRCGLT</sequence>
<dbReference type="KEGG" id="mech:Q9L42_008030"/>
<dbReference type="GO" id="GO:0006355">
    <property type="term" value="P:regulation of DNA-templated transcription"/>
    <property type="evidence" value="ECO:0007669"/>
    <property type="project" value="TreeGrafter"/>
</dbReference>
<accession>A0AAU7NYB3</accession>
<dbReference type="PANTHER" id="PTHR48111">
    <property type="entry name" value="REGULATOR OF RPOS"/>
    <property type="match status" value="1"/>
</dbReference>
<feature type="domain" description="Response regulatory" evidence="7">
    <location>
        <begin position="10"/>
        <end position="126"/>
    </location>
</feature>
<gene>
    <name evidence="8" type="ORF">Q9L42_008030</name>
</gene>
<dbReference type="GO" id="GO:0000976">
    <property type="term" value="F:transcription cis-regulatory region binding"/>
    <property type="evidence" value="ECO:0007669"/>
    <property type="project" value="TreeGrafter"/>
</dbReference>
<dbReference type="AlphaFoldDB" id="A0AAU7NYB3"/>
<dbReference type="InterPro" id="IPR001932">
    <property type="entry name" value="PPM-type_phosphatase-like_dom"/>
</dbReference>
<evidence type="ECO:0000259" key="7">
    <source>
        <dbReference type="PROSITE" id="PS50110"/>
    </source>
</evidence>
<dbReference type="InterPro" id="IPR001789">
    <property type="entry name" value="Sig_transdc_resp-reg_receiver"/>
</dbReference>
<name>A0AAU7NYB3_9GAMM</name>
<dbReference type="SMART" id="SM00331">
    <property type="entry name" value="PP2C_SIG"/>
    <property type="match status" value="1"/>
</dbReference>
<evidence type="ECO:0000256" key="3">
    <source>
        <dbReference type="ARBA" id="ARBA00023015"/>
    </source>
</evidence>
<proteinExistence type="predicted"/>
<evidence type="ECO:0000256" key="2">
    <source>
        <dbReference type="ARBA" id="ARBA00023012"/>
    </source>
</evidence>
<keyword evidence="5" id="KW-0804">Transcription</keyword>
<evidence type="ECO:0000313" key="8">
    <source>
        <dbReference type="EMBL" id="XBS22060.1"/>
    </source>
</evidence>
<dbReference type="GO" id="GO:0005829">
    <property type="term" value="C:cytosol"/>
    <property type="evidence" value="ECO:0007669"/>
    <property type="project" value="TreeGrafter"/>
</dbReference>
<dbReference type="EMBL" id="CP157743">
    <property type="protein sequence ID" value="XBS22060.1"/>
    <property type="molecule type" value="Genomic_DNA"/>
</dbReference>
<feature type="modified residue" description="4-aspartylphosphate" evidence="6">
    <location>
        <position position="59"/>
    </location>
</feature>
<dbReference type="CDD" id="cd17574">
    <property type="entry name" value="REC_OmpR"/>
    <property type="match status" value="1"/>
</dbReference>
<dbReference type="Gene3D" id="3.40.50.2300">
    <property type="match status" value="1"/>
</dbReference>
<evidence type="ECO:0000256" key="1">
    <source>
        <dbReference type="ARBA" id="ARBA00022553"/>
    </source>
</evidence>
<dbReference type="Pfam" id="PF07228">
    <property type="entry name" value="SpoIIE"/>
    <property type="match status" value="1"/>
</dbReference>
<evidence type="ECO:0000256" key="5">
    <source>
        <dbReference type="ARBA" id="ARBA00023163"/>
    </source>
</evidence>
<organism evidence="8 9">
    <name type="scientific">Methylomarinum roseum</name>
    <dbReference type="NCBI Taxonomy" id="3067653"/>
    <lineage>
        <taxon>Bacteria</taxon>
        <taxon>Pseudomonadati</taxon>
        <taxon>Pseudomonadota</taxon>
        <taxon>Gammaproteobacteria</taxon>
        <taxon>Methylococcales</taxon>
        <taxon>Methylococcaceae</taxon>
        <taxon>Methylomarinum</taxon>
    </lineage>
</organism>
<reference evidence="8 9" key="1">
    <citation type="journal article" date="2024" name="Microbiology">
        <title>Methylomarinum rosea sp. nov., a novel halophilic methanotrophic bacterium from the hypersaline Lake Elton.</title>
        <authorList>
            <person name="Suleimanov R.Z."/>
            <person name="Oshkin I.Y."/>
            <person name="Danilova O.V."/>
            <person name="Suzina N.E."/>
            <person name="Dedysh S.N."/>
        </authorList>
    </citation>
    <scope>NUCLEOTIDE SEQUENCE [LARGE SCALE GENOMIC DNA]</scope>
    <source>
        <strain evidence="8 9">Ch1-1</strain>
    </source>
</reference>
<dbReference type="SUPFAM" id="SSF52172">
    <property type="entry name" value="CheY-like"/>
    <property type="match status" value="1"/>
</dbReference>
<dbReference type="InterPro" id="IPR011006">
    <property type="entry name" value="CheY-like_superfamily"/>
</dbReference>
<evidence type="ECO:0000313" key="9">
    <source>
        <dbReference type="Proteomes" id="UP001225378"/>
    </source>
</evidence>
<keyword evidence="1 6" id="KW-0597">Phosphoprotein</keyword>
<dbReference type="RefSeq" id="WP_349432575.1">
    <property type="nucleotide sequence ID" value="NZ_CP157743.1"/>
</dbReference>
<dbReference type="InterPro" id="IPR036457">
    <property type="entry name" value="PPM-type-like_dom_sf"/>
</dbReference>
<dbReference type="Proteomes" id="UP001225378">
    <property type="component" value="Chromosome"/>
</dbReference>
<dbReference type="Gene3D" id="3.60.40.10">
    <property type="entry name" value="PPM-type phosphatase domain"/>
    <property type="match status" value="1"/>
</dbReference>